<dbReference type="RefSeq" id="WP_256523912.1">
    <property type="nucleotide sequence ID" value="NZ_BAABJV010000002.1"/>
</dbReference>
<feature type="domain" description="Cyclic nucleotide-binding" evidence="1">
    <location>
        <begin position="10"/>
        <end position="113"/>
    </location>
</feature>
<dbReference type="InterPro" id="IPR014710">
    <property type="entry name" value="RmlC-like_jellyroll"/>
</dbReference>
<comment type="caution">
    <text evidence="2">The sequence shown here is derived from an EMBL/GenBank/DDBJ whole genome shotgun (WGS) entry which is preliminary data.</text>
</comment>
<dbReference type="InterPro" id="IPR018490">
    <property type="entry name" value="cNMP-bd_dom_sf"/>
</dbReference>
<dbReference type="Proteomes" id="UP001501147">
    <property type="component" value="Unassembled WGS sequence"/>
</dbReference>
<reference evidence="3" key="1">
    <citation type="journal article" date="2019" name="Int. J. Syst. Evol. Microbiol.">
        <title>The Global Catalogue of Microorganisms (GCM) 10K type strain sequencing project: providing services to taxonomists for standard genome sequencing and annotation.</title>
        <authorList>
            <consortium name="The Broad Institute Genomics Platform"/>
            <consortium name="The Broad Institute Genome Sequencing Center for Infectious Disease"/>
            <person name="Wu L."/>
            <person name="Ma J."/>
        </authorList>
    </citation>
    <scope>NUCLEOTIDE SEQUENCE [LARGE SCALE GENOMIC DNA]</scope>
    <source>
        <strain evidence="3">JCM 18324</strain>
    </source>
</reference>
<keyword evidence="3" id="KW-1185">Reference proteome</keyword>
<dbReference type="PROSITE" id="PS50042">
    <property type="entry name" value="CNMP_BINDING_3"/>
    <property type="match status" value="1"/>
</dbReference>
<accession>A0ABP8ZWH7</accession>
<organism evidence="2 3">
    <name type="scientific">Streptomyces sanyensis</name>
    <dbReference type="NCBI Taxonomy" id="568869"/>
    <lineage>
        <taxon>Bacteria</taxon>
        <taxon>Bacillati</taxon>
        <taxon>Actinomycetota</taxon>
        <taxon>Actinomycetes</taxon>
        <taxon>Kitasatosporales</taxon>
        <taxon>Streptomycetaceae</taxon>
        <taxon>Streptomyces</taxon>
    </lineage>
</organism>
<evidence type="ECO:0000259" key="1">
    <source>
        <dbReference type="PROSITE" id="PS50042"/>
    </source>
</evidence>
<dbReference type="Pfam" id="PF00027">
    <property type="entry name" value="cNMP_binding"/>
    <property type="match status" value="1"/>
</dbReference>
<dbReference type="SUPFAM" id="SSF51206">
    <property type="entry name" value="cAMP-binding domain-like"/>
    <property type="match status" value="1"/>
</dbReference>
<dbReference type="InterPro" id="IPR000595">
    <property type="entry name" value="cNMP-bd_dom"/>
</dbReference>
<dbReference type="Gene3D" id="2.60.120.10">
    <property type="entry name" value="Jelly Rolls"/>
    <property type="match status" value="1"/>
</dbReference>
<proteinExistence type="predicted"/>
<dbReference type="EMBL" id="BAABJV010000002">
    <property type="protein sequence ID" value="GAA4767354.1"/>
    <property type="molecule type" value="Genomic_DNA"/>
</dbReference>
<sequence length="153" mass="16476">MSSSTASPRVAAALPAPYRDRLMGCARRVSFPDGARLFEEGGAADRFWVVRTGTVALDARVPGRPRAVVETVGTGELVGCSWLFAPYRWNLGAEATTPVRADEFDARRVRELMDADPAFGSALGHVVGRVLAHRLSSARIRLLDLYAPHGSGL</sequence>
<gene>
    <name evidence="2" type="ORF">GCM10023329_12180</name>
</gene>
<dbReference type="CDD" id="cd00038">
    <property type="entry name" value="CAP_ED"/>
    <property type="match status" value="1"/>
</dbReference>
<dbReference type="SMART" id="SM00100">
    <property type="entry name" value="cNMP"/>
    <property type="match status" value="1"/>
</dbReference>
<evidence type="ECO:0000313" key="3">
    <source>
        <dbReference type="Proteomes" id="UP001501147"/>
    </source>
</evidence>
<name>A0ABP8ZWH7_9ACTN</name>
<protein>
    <submittedName>
        <fullName evidence="2">Cyclic nucleotide-binding domain-containing protein</fullName>
    </submittedName>
</protein>
<evidence type="ECO:0000313" key="2">
    <source>
        <dbReference type="EMBL" id="GAA4767354.1"/>
    </source>
</evidence>